<keyword evidence="2" id="KW-1185">Reference proteome</keyword>
<proteinExistence type="predicted"/>
<dbReference type="AlphaFoldDB" id="A0A0V0TKF3"/>
<comment type="caution">
    <text evidence="1">The sequence shown here is derived from an EMBL/GenBank/DDBJ whole genome shotgun (WGS) entry which is preliminary data.</text>
</comment>
<sequence>MQAVKFCHRVFALATIDMHNPYVLLKEYSNLIHDHLNQSCNNKLLYYKELQLTRSSAAYKIKHHDSCMDFIDQGWFQTEICFILTCASRFDRLHCEADGRADLTKKT</sequence>
<dbReference type="OrthoDB" id="5919955at2759"/>
<evidence type="ECO:0000313" key="2">
    <source>
        <dbReference type="Proteomes" id="UP000055048"/>
    </source>
</evidence>
<reference evidence="1 2" key="1">
    <citation type="submission" date="2015-01" db="EMBL/GenBank/DDBJ databases">
        <title>Evolution of Trichinella species and genotypes.</title>
        <authorList>
            <person name="Korhonen P.K."/>
            <person name="Edoardo P."/>
            <person name="Giuseppe L.R."/>
            <person name="Gasser R.B."/>
        </authorList>
    </citation>
    <scope>NUCLEOTIDE SEQUENCE [LARGE SCALE GENOMIC DNA]</scope>
    <source>
        <strain evidence="1">ISS417</strain>
    </source>
</reference>
<dbReference type="Proteomes" id="UP000055048">
    <property type="component" value="Unassembled WGS sequence"/>
</dbReference>
<accession>A0A0V0TKF3</accession>
<name>A0A0V0TKF3_9BILA</name>
<evidence type="ECO:0000313" key="1">
    <source>
        <dbReference type="EMBL" id="KRX39501.1"/>
    </source>
</evidence>
<organism evidence="1 2">
    <name type="scientific">Trichinella murrelli</name>
    <dbReference type="NCBI Taxonomy" id="144512"/>
    <lineage>
        <taxon>Eukaryota</taxon>
        <taxon>Metazoa</taxon>
        <taxon>Ecdysozoa</taxon>
        <taxon>Nematoda</taxon>
        <taxon>Enoplea</taxon>
        <taxon>Dorylaimia</taxon>
        <taxon>Trichinellida</taxon>
        <taxon>Trichinellidae</taxon>
        <taxon>Trichinella</taxon>
    </lineage>
</organism>
<gene>
    <name evidence="1" type="ORF">T05_11012</name>
</gene>
<protein>
    <submittedName>
        <fullName evidence="1">Uncharacterized protein</fullName>
    </submittedName>
</protein>
<dbReference type="EMBL" id="JYDJ01000231">
    <property type="protein sequence ID" value="KRX39501.1"/>
    <property type="molecule type" value="Genomic_DNA"/>
</dbReference>